<organism evidence="2 3">
    <name type="scientific">Cannabis sativa</name>
    <name type="common">Hemp</name>
    <name type="synonym">Marijuana</name>
    <dbReference type="NCBI Taxonomy" id="3483"/>
    <lineage>
        <taxon>Eukaryota</taxon>
        <taxon>Viridiplantae</taxon>
        <taxon>Streptophyta</taxon>
        <taxon>Embryophyta</taxon>
        <taxon>Tracheophyta</taxon>
        <taxon>Spermatophyta</taxon>
        <taxon>Magnoliopsida</taxon>
        <taxon>eudicotyledons</taxon>
        <taxon>Gunneridae</taxon>
        <taxon>Pentapetalae</taxon>
        <taxon>rosids</taxon>
        <taxon>fabids</taxon>
        <taxon>Rosales</taxon>
        <taxon>Cannabaceae</taxon>
        <taxon>Cannabis</taxon>
    </lineage>
</organism>
<dbReference type="EnsemblPlants" id="evm.model.10.2138">
    <property type="protein sequence ID" value="cds.evm.model.10.2138"/>
    <property type="gene ID" value="evm.TU.10.2138"/>
</dbReference>
<dbReference type="Gramene" id="evm.model.10.2138">
    <property type="protein sequence ID" value="cds.evm.model.10.2138"/>
    <property type="gene ID" value="evm.TU.10.2138"/>
</dbReference>
<accession>A0A803QM90</accession>
<evidence type="ECO:0000256" key="1">
    <source>
        <dbReference type="SAM" id="Phobius"/>
    </source>
</evidence>
<dbReference type="AlphaFoldDB" id="A0A803QM90"/>
<evidence type="ECO:0000313" key="3">
    <source>
        <dbReference type="Proteomes" id="UP000596661"/>
    </source>
</evidence>
<sequence>MLKLGDSIGVALRNSSLSSACAFQVFWSLGVLWWLKMWWRVLRGDFDASLGAGYRRICEDLGAILVQIYG</sequence>
<name>A0A803QM90_CANSA</name>
<keyword evidence="1" id="KW-0812">Transmembrane</keyword>
<reference evidence="2" key="1">
    <citation type="submission" date="2021-03" db="UniProtKB">
        <authorList>
            <consortium name="EnsemblPlants"/>
        </authorList>
    </citation>
    <scope>IDENTIFICATION</scope>
</reference>
<proteinExistence type="predicted"/>
<keyword evidence="1" id="KW-1133">Transmembrane helix</keyword>
<protein>
    <submittedName>
        <fullName evidence="2">Uncharacterized protein</fullName>
    </submittedName>
</protein>
<dbReference type="EMBL" id="UZAU01000836">
    <property type="status" value="NOT_ANNOTATED_CDS"/>
    <property type="molecule type" value="Genomic_DNA"/>
</dbReference>
<evidence type="ECO:0000313" key="2">
    <source>
        <dbReference type="EnsemblPlants" id="cds.evm.model.10.2138"/>
    </source>
</evidence>
<keyword evidence="3" id="KW-1185">Reference proteome</keyword>
<keyword evidence="1" id="KW-0472">Membrane</keyword>
<dbReference type="Proteomes" id="UP000596661">
    <property type="component" value="Unassembled WGS sequence"/>
</dbReference>
<feature type="transmembrane region" description="Helical" evidence="1">
    <location>
        <begin position="16"/>
        <end position="35"/>
    </location>
</feature>